<keyword evidence="4" id="KW-1185">Reference proteome</keyword>
<evidence type="ECO:0000313" key="4">
    <source>
        <dbReference type="Proteomes" id="UP001362999"/>
    </source>
</evidence>
<proteinExistence type="predicted"/>
<accession>A0AAW0A3T9</accession>
<dbReference type="AlphaFoldDB" id="A0AAW0A3T9"/>
<feature type="domain" description="CxC5 like cysteine cluster associated with KDZ" evidence="1">
    <location>
        <begin position="96"/>
        <end position="214"/>
    </location>
</feature>
<dbReference type="Pfam" id="PF18721">
    <property type="entry name" value="CxC6"/>
    <property type="match status" value="1"/>
</dbReference>
<dbReference type="Pfam" id="PF18718">
    <property type="entry name" value="CxC5"/>
    <property type="match status" value="1"/>
</dbReference>
<sequence length="525" mass="58822">MSLQQLLAAQTQYPCLSDISFNSLTTFLRMACLARPLIEFQVEDRRRPPDFLHCGLLELLAATEIIWNHPEVQPTEEEIKEYNDAALCRGTSFAHLLRPVRVCQDSYCPNYRDSEDIMTLKEPLSHKATMHTLRNGAPPVYSTSLYCRGCHRRYYPNYHVRKSTSLRTYYGGVPRSIQVAQHFYIESPLLELFANGMVFGWLSSSNWARIYNIALARTESHVLNNKIVFASQVQSSTRPNPDGWNLDMRAEDVLNGFFLYSLLLEKAERRSILKGRLGPALAERNKAMEGIGQEAYPHACDLCFFVFEDGDGNLMKIQTAHCDGDTIGHRCCKAHDCKTPPASNLQHFCPGHQDRKLKCAVIDCNADSAKNHRTCADPAHRALETAYFTRVPADSMPDITGDNDDDDEVIIEHGRDGPVQVGCDGKPEGGNRRLRAYFGSRRTHNEQLIMRSCGVILSRATLFGSEAVSAVNDFAKATFPSPESENAIDPTMYPFARAKPKSPLSECSLDGLETPLLLQILSPSP</sequence>
<protein>
    <recommendedName>
        <fullName evidence="5">CxC5 like cysteine cluster associated with KDZ domain-containing protein</fullName>
    </recommendedName>
</protein>
<evidence type="ECO:0008006" key="5">
    <source>
        <dbReference type="Google" id="ProtNLM"/>
    </source>
</evidence>
<reference evidence="3 4" key="1">
    <citation type="journal article" date="2024" name="J Genomics">
        <title>Draft genome sequencing and assembly of Favolaschia claudopus CIRM-BRFM 2984 isolated from oak limbs.</title>
        <authorList>
            <person name="Navarro D."/>
            <person name="Drula E."/>
            <person name="Chaduli D."/>
            <person name="Cazenave R."/>
            <person name="Ahrendt S."/>
            <person name="Wang J."/>
            <person name="Lipzen A."/>
            <person name="Daum C."/>
            <person name="Barry K."/>
            <person name="Grigoriev I.V."/>
            <person name="Favel A."/>
            <person name="Rosso M.N."/>
            <person name="Martin F."/>
        </authorList>
    </citation>
    <scope>NUCLEOTIDE SEQUENCE [LARGE SCALE GENOMIC DNA]</scope>
    <source>
        <strain evidence="3 4">CIRM-BRFM 2984</strain>
    </source>
</reference>
<dbReference type="Proteomes" id="UP001362999">
    <property type="component" value="Unassembled WGS sequence"/>
</dbReference>
<evidence type="ECO:0000259" key="2">
    <source>
        <dbReference type="Pfam" id="PF18721"/>
    </source>
</evidence>
<feature type="domain" description="CxC6 like cysteine cluster associated with KDZ" evidence="2">
    <location>
        <begin position="322"/>
        <end position="385"/>
    </location>
</feature>
<name>A0AAW0A3T9_9AGAR</name>
<evidence type="ECO:0000259" key="1">
    <source>
        <dbReference type="Pfam" id="PF18718"/>
    </source>
</evidence>
<dbReference type="EMBL" id="JAWWNJ010000086">
    <property type="protein sequence ID" value="KAK7000772.1"/>
    <property type="molecule type" value="Genomic_DNA"/>
</dbReference>
<dbReference type="InterPro" id="IPR040898">
    <property type="entry name" value="CxC6"/>
</dbReference>
<comment type="caution">
    <text evidence="3">The sequence shown here is derived from an EMBL/GenBank/DDBJ whole genome shotgun (WGS) entry which is preliminary data.</text>
</comment>
<organism evidence="3 4">
    <name type="scientific">Favolaschia claudopus</name>
    <dbReference type="NCBI Taxonomy" id="2862362"/>
    <lineage>
        <taxon>Eukaryota</taxon>
        <taxon>Fungi</taxon>
        <taxon>Dikarya</taxon>
        <taxon>Basidiomycota</taxon>
        <taxon>Agaricomycotina</taxon>
        <taxon>Agaricomycetes</taxon>
        <taxon>Agaricomycetidae</taxon>
        <taxon>Agaricales</taxon>
        <taxon>Marasmiineae</taxon>
        <taxon>Mycenaceae</taxon>
        <taxon>Favolaschia</taxon>
    </lineage>
</organism>
<gene>
    <name evidence="3" type="ORF">R3P38DRAFT_3053016</name>
</gene>
<dbReference type="InterPro" id="IPR041539">
    <property type="entry name" value="CxC5"/>
</dbReference>
<evidence type="ECO:0000313" key="3">
    <source>
        <dbReference type="EMBL" id="KAK7000772.1"/>
    </source>
</evidence>